<dbReference type="Pfam" id="PF12770">
    <property type="entry name" value="CHAT"/>
    <property type="match status" value="1"/>
</dbReference>
<gene>
    <name evidence="2" type="ORF">MVEN_01959400</name>
</gene>
<dbReference type="EMBL" id="JACAZI010000019">
    <property type="protein sequence ID" value="KAF7340399.1"/>
    <property type="molecule type" value="Genomic_DNA"/>
</dbReference>
<evidence type="ECO:0000259" key="1">
    <source>
        <dbReference type="Pfam" id="PF12770"/>
    </source>
</evidence>
<evidence type="ECO:0000313" key="2">
    <source>
        <dbReference type="EMBL" id="KAF7340399.1"/>
    </source>
</evidence>
<evidence type="ECO:0000313" key="3">
    <source>
        <dbReference type="Proteomes" id="UP000620124"/>
    </source>
</evidence>
<dbReference type="OrthoDB" id="9991317at2759"/>
<sequence>MVRDAAAAAIACGHFQQAVEWLEQGRSVIWNQLLSLRTPLDILSNSHPKLAKQLHSLSFQLDGSGTCTNDLEPIKSGVQQSLQSIADQAHQNSLDREKLLKQIRELEGFERFLLPKTISELSHAAQQGPVVILNSTSNQCDALILMLGLDNEVIHIPLTTFKPEEVESLAQSLPTPCGERLWVGTVKPVLEGLAIQYPSETNLLHIWWCPTGPLAFFPIHAAGLYGKDDTFGSKLSDYAISSYTPSLTALIEGFRPSAESQKAFQLLAVAQPSASGQPHIPGVKEEIDHIQLLANENFPIVRLEGHMATVDSVKQGMRDSRWVHFACHGLQDVLHPTESALLLDGSSRLTLSDIIQLPLPHAELAFLSACQTAMGDKPLQEESVHLAAGMLLAGYRGVIVTMWTIMDHDAPQVASDVYEDLFKTSPPDMTQAAKALHLAVQKLRKGPGKKSFFHWVPFIHVGI</sequence>
<organism evidence="2 3">
    <name type="scientific">Mycena venus</name>
    <dbReference type="NCBI Taxonomy" id="2733690"/>
    <lineage>
        <taxon>Eukaryota</taxon>
        <taxon>Fungi</taxon>
        <taxon>Dikarya</taxon>
        <taxon>Basidiomycota</taxon>
        <taxon>Agaricomycotina</taxon>
        <taxon>Agaricomycetes</taxon>
        <taxon>Agaricomycetidae</taxon>
        <taxon>Agaricales</taxon>
        <taxon>Marasmiineae</taxon>
        <taxon>Mycenaceae</taxon>
        <taxon>Mycena</taxon>
    </lineage>
</organism>
<name>A0A8H6XH85_9AGAR</name>
<proteinExistence type="predicted"/>
<protein>
    <recommendedName>
        <fullName evidence="1">CHAT domain-containing protein</fullName>
    </recommendedName>
</protein>
<reference evidence="2" key="1">
    <citation type="submission" date="2020-05" db="EMBL/GenBank/DDBJ databases">
        <title>Mycena genomes resolve the evolution of fungal bioluminescence.</title>
        <authorList>
            <person name="Tsai I.J."/>
        </authorList>
    </citation>
    <scope>NUCLEOTIDE SEQUENCE</scope>
    <source>
        <strain evidence="2">CCC161011</strain>
    </source>
</reference>
<dbReference type="Proteomes" id="UP000620124">
    <property type="component" value="Unassembled WGS sequence"/>
</dbReference>
<feature type="domain" description="CHAT" evidence="1">
    <location>
        <begin position="176"/>
        <end position="462"/>
    </location>
</feature>
<dbReference type="InterPro" id="IPR024983">
    <property type="entry name" value="CHAT_dom"/>
</dbReference>
<accession>A0A8H6XH85</accession>
<dbReference type="AlphaFoldDB" id="A0A8H6XH85"/>
<comment type="caution">
    <text evidence="2">The sequence shown here is derived from an EMBL/GenBank/DDBJ whole genome shotgun (WGS) entry which is preliminary data.</text>
</comment>
<keyword evidence="3" id="KW-1185">Reference proteome</keyword>